<sequence>MQATFAAAGAALRSENTALVVTVACCLSDYPAISLRCPIELRAKLPVSSIRPPLASIYGVGLSFDRGAALPRQPRP</sequence>
<dbReference type="AlphaFoldDB" id="A0A1C9HVM7"/>
<organism evidence="1">
    <name type="scientific">Rhizobium leguminosarum bv. trifolii</name>
    <dbReference type="NCBI Taxonomy" id="386"/>
    <lineage>
        <taxon>Bacteria</taxon>
        <taxon>Pseudomonadati</taxon>
        <taxon>Pseudomonadota</taxon>
        <taxon>Alphaproteobacteria</taxon>
        <taxon>Hyphomicrobiales</taxon>
        <taxon>Rhizobiaceae</taxon>
        <taxon>Rhizobium/Agrobacterium group</taxon>
        <taxon>Rhizobium</taxon>
    </lineage>
</organism>
<protein>
    <submittedName>
        <fullName evidence="1">Aminotransferase</fullName>
    </submittedName>
</protein>
<keyword evidence="1" id="KW-0808">Transferase</keyword>
<proteinExistence type="predicted"/>
<keyword evidence="1" id="KW-0032">Aminotransferase</keyword>
<accession>A0A1C9HVM7</accession>
<reference evidence="1" key="1">
    <citation type="journal article" date="2015" name="BMC Genomics">
        <title>Transcriptome profiling of a Rhizobium leguminosarum bv. trifolii rosR mutant reveals the role of the transcriptional regulator RosR in motility, synthesis of cell-surface components, and other cellular processes.</title>
        <authorList>
            <person name="Rachwal K."/>
            <person name="Matczynska E."/>
            <person name="Janczarek M."/>
        </authorList>
    </citation>
    <scope>NUCLEOTIDE SEQUENCE</scope>
    <source>
        <strain evidence="1">Rt24.2</strain>
    </source>
</reference>
<name>A0A1C9HVM7_RHILT</name>
<reference evidence="1" key="2">
    <citation type="journal article" date="2016" name="Front. Microbiol.">
        <title>The Regulatory Protein RosR Affects Rhizobium leguminosarum bv. trifolii Protein Profiles, Cell Surface Properties, and Symbiosis with Clover.</title>
        <authorList>
            <person name="Rachwal K."/>
            <person name="Boguszewska A."/>
            <person name="Kopcinska J."/>
            <person name="Karas M."/>
            <person name="Tchorzewski M."/>
            <person name="Janczarek M."/>
        </authorList>
    </citation>
    <scope>NUCLEOTIDE SEQUENCE</scope>
    <source>
        <strain evidence="1">Rt24.2</strain>
    </source>
</reference>
<dbReference type="GO" id="GO:0008483">
    <property type="term" value="F:transaminase activity"/>
    <property type="evidence" value="ECO:0007669"/>
    <property type="project" value="UniProtKB-KW"/>
</dbReference>
<evidence type="ECO:0000313" key="1">
    <source>
        <dbReference type="EMBL" id="AOO90740.1"/>
    </source>
</evidence>
<dbReference type="EMBL" id="KX488376">
    <property type="protein sequence ID" value="AOO90740.1"/>
    <property type="molecule type" value="Genomic_DNA"/>
</dbReference>